<dbReference type="Proteomes" id="UP000017836">
    <property type="component" value="Unassembled WGS sequence"/>
</dbReference>
<feature type="domain" description="C2H2-type" evidence="3">
    <location>
        <begin position="411"/>
        <end position="438"/>
    </location>
</feature>
<dbReference type="SUPFAM" id="SSF57667">
    <property type="entry name" value="beta-beta-alpha zinc fingers"/>
    <property type="match status" value="1"/>
</dbReference>
<dbReference type="Gene3D" id="3.30.160.60">
    <property type="entry name" value="Classic Zinc Finger"/>
    <property type="match status" value="1"/>
</dbReference>
<feature type="compositionally biased region" description="Polar residues" evidence="2">
    <location>
        <begin position="245"/>
        <end position="269"/>
    </location>
</feature>
<dbReference type="AlphaFoldDB" id="U5DCA1"/>
<feature type="domain" description="C2H2-type" evidence="3">
    <location>
        <begin position="66"/>
        <end position="93"/>
    </location>
</feature>
<gene>
    <name evidence="4" type="ORF">AMTR_s00061p00070770</name>
</gene>
<dbReference type="PROSITE" id="PS50157">
    <property type="entry name" value="ZINC_FINGER_C2H2_2"/>
    <property type="match status" value="2"/>
</dbReference>
<protein>
    <recommendedName>
        <fullName evidence="3">C2H2-type domain-containing protein</fullName>
    </recommendedName>
</protein>
<dbReference type="GO" id="GO:0008270">
    <property type="term" value="F:zinc ion binding"/>
    <property type="evidence" value="ECO:0007669"/>
    <property type="project" value="UniProtKB-KW"/>
</dbReference>
<accession>U5DCA1</accession>
<evidence type="ECO:0000313" key="5">
    <source>
        <dbReference type="Proteomes" id="UP000017836"/>
    </source>
</evidence>
<dbReference type="SMART" id="SM00355">
    <property type="entry name" value="ZnF_C2H2"/>
    <property type="match status" value="3"/>
</dbReference>
<dbReference type="PANTHER" id="PTHR47591">
    <property type="entry name" value="ZINC FINGER PROTEIN ZAT2-RELATED"/>
    <property type="match status" value="1"/>
</dbReference>
<dbReference type="Gramene" id="ERN19037">
    <property type="protein sequence ID" value="ERN19037"/>
    <property type="gene ID" value="AMTR_s00061p00070770"/>
</dbReference>
<dbReference type="STRING" id="13333.U5DCA1"/>
<dbReference type="HOGENOM" id="CLU_599348_0_0_1"/>
<keyword evidence="5" id="KW-1185">Reference proteome</keyword>
<feature type="compositionally biased region" description="Polar residues" evidence="2">
    <location>
        <begin position="195"/>
        <end position="206"/>
    </location>
</feature>
<evidence type="ECO:0000256" key="1">
    <source>
        <dbReference type="PROSITE-ProRule" id="PRU00042"/>
    </source>
</evidence>
<keyword evidence="1" id="KW-0863">Zinc-finger</keyword>
<dbReference type="InterPro" id="IPR036236">
    <property type="entry name" value="Znf_C2H2_sf"/>
</dbReference>
<dbReference type="InterPro" id="IPR013087">
    <property type="entry name" value="Znf_C2H2_type"/>
</dbReference>
<keyword evidence="1" id="KW-0479">Metal-binding</keyword>
<reference evidence="5" key="1">
    <citation type="journal article" date="2013" name="Science">
        <title>The Amborella genome and the evolution of flowering plants.</title>
        <authorList>
            <consortium name="Amborella Genome Project"/>
        </authorList>
    </citation>
    <scope>NUCLEOTIDE SEQUENCE [LARGE SCALE GENOMIC DNA]</scope>
</reference>
<sequence length="521" mass="57968">MDRKNSDSSASSGSGDKPSSIDGNQSTSRMKIRIKVSKKADSQCKTSSPESVTSQIDQVGGASRHYSCKFCNLKFSSERSLGAHVKAHEKHSNYDFTDSDKMGLEDEKGRIKEGCRGERKRTLEETKKKNQQEPVCTLCKKTFPSLKSLFGHMRCHPERNWRGIQPPEKPVLAGKNERKMFKIFSNGETGKLPENVSSGSISNGLSGKNDRKMFKIFGNGETGKPLENVSSGSTSNGLSEKVKHSCSNGSARKSSESSSYQTDATITEASSKEHDHLSPLSKRDHLSPLSNWSVTGSRRRNRTIAENKNLQSNKFEGVFTSSKETEVAYNLLMLSESIPLSESKPPQRNSGEDEIISTRHDSKKRKLLLGVSSTNNREEEVKQEKAQDSVIGSEIPVSGDKKLPPERQGSHICTLCHKRFDSGQALGGHMRRHFDREKHQAKLKARHPQVELGRERKNGEGEVELGGEQKNGERMEFIDLNGVMPIEDEDLGFAFSMVEVVPDYGAYLSSRLKERSSFHDL</sequence>
<dbReference type="OrthoDB" id="6077919at2759"/>
<feature type="region of interest" description="Disordered" evidence="2">
    <location>
        <begin position="1"/>
        <end position="56"/>
    </location>
</feature>
<proteinExistence type="predicted"/>
<dbReference type="PANTHER" id="PTHR47591:SF1">
    <property type="entry name" value="ZINC FINGER PROTEIN ZAT2-RELATED"/>
    <property type="match status" value="1"/>
</dbReference>
<dbReference type="eggNOG" id="KOG1721">
    <property type="taxonomic scope" value="Eukaryota"/>
</dbReference>
<feature type="compositionally biased region" description="Polar residues" evidence="2">
    <location>
        <begin position="228"/>
        <end position="238"/>
    </location>
</feature>
<feature type="compositionally biased region" description="Basic and acidic residues" evidence="2">
    <location>
        <begin position="270"/>
        <end position="286"/>
    </location>
</feature>
<evidence type="ECO:0000313" key="4">
    <source>
        <dbReference type="EMBL" id="ERN19037.1"/>
    </source>
</evidence>
<feature type="compositionally biased region" description="Polar residues" evidence="2">
    <location>
        <begin position="340"/>
        <end position="349"/>
    </location>
</feature>
<keyword evidence="1" id="KW-0862">Zinc</keyword>
<organism evidence="4 5">
    <name type="scientific">Amborella trichopoda</name>
    <dbReference type="NCBI Taxonomy" id="13333"/>
    <lineage>
        <taxon>Eukaryota</taxon>
        <taxon>Viridiplantae</taxon>
        <taxon>Streptophyta</taxon>
        <taxon>Embryophyta</taxon>
        <taxon>Tracheophyta</taxon>
        <taxon>Spermatophyta</taxon>
        <taxon>Magnoliopsida</taxon>
        <taxon>Amborellales</taxon>
        <taxon>Amborellaceae</taxon>
        <taxon>Amborella</taxon>
    </lineage>
</organism>
<feature type="region of interest" description="Disordered" evidence="2">
    <location>
        <begin position="185"/>
        <end position="308"/>
    </location>
</feature>
<evidence type="ECO:0000259" key="3">
    <source>
        <dbReference type="PROSITE" id="PS50157"/>
    </source>
</evidence>
<feature type="region of interest" description="Disordered" evidence="2">
    <location>
        <begin position="340"/>
        <end position="361"/>
    </location>
</feature>
<dbReference type="PROSITE" id="PS00028">
    <property type="entry name" value="ZINC_FINGER_C2H2_1"/>
    <property type="match status" value="3"/>
</dbReference>
<feature type="compositionally biased region" description="Low complexity" evidence="2">
    <location>
        <begin position="7"/>
        <end position="23"/>
    </location>
</feature>
<dbReference type="Pfam" id="PF13912">
    <property type="entry name" value="zf-C2H2_6"/>
    <property type="match status" value="3"/>
</dbReference>
<evidence type="ECO:0000256" key="2">
    <source>
        <dbReference type="SAM" id="MobiDB-lite"/>
    </source>
</evidence>
<feature type="compositionally biased region" description="Polar residues" evidence="2">
    <location>
        <begin position="43"/>
        <end position="56"/>
    </location>
</feature>
<dbReference type="EMBL" id="KI392075">
    <property type="protein sequence ID" value="ERN19037.1"/>
    <property type="molecule type" value="Genomic_DNA"/>
</dbReference>
<name>U5DCA1_AMBTC</name>